<dbReference type="AlphaFoldDB" id="A0A179BU05"/>
<gene>
    <name evidence="1" type="ORF">A4U53_18160</name>
</gene>
<reference evidence="1" key="1">
    <citation type="submission" date="2016-04" db="EMBL/GenBank/DDBJ databases">
        <title>Fast-growing isolate from the root nodules of Vavilovia formosa.</title>
        <authorList>
            <person name="Kimeklis A."/>
            <person name="Safronova V."/>
            <person name="Belimov A."/>
            <person name="Andronov E."/>
        </authorList>
    </citation>
    <scope>NUCLEOTIDE SEQUENCE [LARGE SCALE GENOMIC DNA]</scope>
    <source>
        <strain evidence="1">Vaf-46</strain>
    </source>
</reference>
<name>A0A179BU05_RHILE</name>
<dbReference type="EMBL" id="LWBS01000121">
    <property type="protein sequence ID" value="OAP95146.1"/>
    <property type="molecule type" value="Genomic_DNA"/>
</dbReference>
<proteinExistence type="predicted"/>
<comment type="caution">
    <text evidence="1">The sequence shown here is derived from an EMBL/GenBank/DDBJ whole genome shotgun (WGS) entry which is preliminary data.</text>
</comment>
<evidence type="ECO:0000313" key="1">
    <source>
        <dbReference type="EMBL" id="OAP95146.1"/>
    </source>
</evidence>
<organism evidence="1">
    <name type="scientific">Rhizobium leguminosarum</name>
    <dbReference type="NCBI Taxonomy" id="384"/>
    <lineage>
        <taxon>Bacteria</taxon>
        <taxon>Pseudomonadati</taxon>
        <taxon>Pseudomonadota</taxon>
        <taxon>Alphaproteobacteria</taxon>
        <taxon>Hyphomicrobiales</taxon>
        <taxon>Rhizobiaceae</taxon>
        <taxon>Rhizobium/Agrobacterium group</taxon>
        <taxon>Rhizobium</taxon>
    </lineage>
</organism>
<sequence length="151" mass="16797">MRFNKFEREKYGISVELMSRMCGLSTARIVEIEDAYIDLIGRGIPESRLKATADSDRMFAVVDEIKAEQDKTVEALMGKLVASGMDIAVTRIPHRSDKTVFQFEISRQAKEGKRLSSFGRGLAPLEALTDAVDAMREVVGVVAPLFLITEK</sequence>
<protein>
    <submittedName>
        <fullName evidence="1">Uncharacterized protein</fullName>
    </submittedName>
</protein>
<accession>A0A179BU05</accession>